<feature type="transmembrane region" description="Helical" evidence="1">
    <location>
        <begin position="12"/>
        <end position="32"/>
    </location>
</feature>
<dbReference type="Proteomes" id="UP000631114">
    <property type="component" value="Unassembled WGS sequence"/>
</dbReference>
<keyword evidence="1" id="KW-1133">Transmembrane helix</keyword>
<dbReference type="OrthoDB" id="1928026at2759"/>
<keyword evidence="3" id="KW-1185">Reference proteome</keyword>
<evidence type="ECO:0000313" key="3">
    <source>
        <dbReference type="Proteomes" id="UP000631114"/>
    </source>
</evidence>
<proteinExistence type="predicted"/>
<dbReference type="AlphaFoldDB" id="A0A835LUD4"/>
<comment type="caution">
    <text evidence="2">The sequence shown here is derived from an EMBL/GenBank/DDBJ whole genome shotgun (WGS) entry which is preliminary data.</text>
</comment>
<dbReference type="EMBL" id="JADFTS010000005">
    <property type="protein sequence ID" value="KAF9605272.1"/>
    <property type="molecule type" value="Genomic_DNA"/>
</dbReference>
<reference evidence="2 3" key="1">
    <citation type="submission" date="2020-10" db="EMBL/GenBank/DDBJ databases">
        <title>The Coptis chinensis genome and diversification of protoberbering-type alkaloids.</title>
        <authorList>
            <person name="Wang B."/>
            <person name="Shu S."/>
            <person name="Song C."/>
            <person name="Liu Y."/>
        </authorList>
    </citation>
    <scope>NUCLEOTIDE SEQUENCE [LARGE SCALE GENOMIC DNA]</scope>
    <source>
        <strain evidence="2">HL-2020</strain>
        <tissue evidence="2">Leaf</tissue>
    </source>
</reference>
<evidence type="ECO:0000256" key="1">
    <source>
        <dbReference type="SAM" id="Phobius"/>
    </source>
</evidence>
<name>A0A835LUD4_9MAGN</name>
<organism evidence="2 3">
    <name type="scientific">Coptis chinensis</name>
    <dbReference type="NCBI Taxonomy" id="261450"/>
    <lineage>
        <taxon>Eukaryota</taxon>
        <taxon>Viridiplantae</taxon>
        <taxon>Streptophyta</taxon>
        <taxon>Embryophyta</taxon>
        <taxon>Tracheophyta</taxon>
        <taxon>Spermatophyta</taxon>
        <taxon>Magnoliopsida</taxon>
        <taxon>Ranunculales</taxon>
        <taxon>Ranunculaceae</taxon>
        <taxon>Coptidoideae</taxon>
        <taxon>Coptis</taxon>
    </lineage>
</organism>
<accession>A0A835LUD4</accession>
<evidence type="ECO:0000313" key="2">
    <source>
        <dbReference type="EMBL" id="KAF9605272.1"/>
    </source>
</evidence>
<gene>
    <name evidence="2" type="ORF">IFM89_015888</name>
</gene>
<keyword evidence="1" id="KW-0812">Transmembrane</keyword>
<keyword evidence="1" id="KW-0472">Membrane</keyword>
<protein>
    <submittedName>
        <fullName evidence="2">Uncharacterized protein</fullName>
    </submittedName>
</protein>
<sequence length="93" mass="10660">MAISSSPAKLAFRVALILLLVFIAFYVGRPLYWKLSETIHEIHDNKQTVKQGISKFVLEAQKTVGWYFDESDSGFIEDQSREKVGRSVNRKLL</sequence>